<gene>
    <name evidence="1" type="ORF">M2280_005036</name>
</gene>
<name>A0ABT6MHI6_9NOCA</name>
<accession>A0ABT6MHI6</accession>
<dbReference type="Proteomes" id="UP001160334">
    <property type="component" value="Unassembled WGS sequence"/>
</dbReference>
<keyword evidence="2" id="KW-1185">Reference proteome</keyword>
<comment type="caution">
    <text evidence="1">The sequence shown here is derived from an EMBL/GenBank/DDBJ whole genome shotgun (WGS) entry which is preliminary data.</text>
</comment>
<sequence length="34" mass="3681">MGWSTWHDLAVVDGHIAETAIVMSPDKLGSWVNG</sequence>
<organism evidence="1 2">
    <name type="scientific">Prescottella agglutinans</name>
    <dbReference type="NCBI Taxonomy" id="1644129"/>
    <lineage>
        <taxon>Bacteria</taxon>
        <taxon>Bacillati</taxon>
        <taxon>Actinomycetota</taxon>
        <taxon>Actinomycetes</taxon>
        <taxon>Mycobacteriales</taxon>
        <taxon>Nocardiaceae</taxon>
        <taxon>Prescottella</taxon>
    </lineage>
</organism>
<reference evidence="1 2" key="1">
    <citation type="submission" date="2023-04" db="EMBL/GenBank/DDBJ databases">
        <title>Forest soil microbial communities from Buena Vista Peninsula, Colon Province, Panama.</title>
        <authorList>
            <person name="Bouskill N."/>
        </authorList>
    </citation>
    <scope>NUCLEOTIDE SEQUENCE [LARGE SCALE GENOMIC DNA]</scope>
    <source>
        <strain evidence="1 2">CFH S0262</strain>
    </source>
</reference>
<dbReference type="EMBL" id="JARXVC010000016">
    <property type="protein sequence ID" value="MDH6283785.1"/>
    <property type="molecule type" value="Genomic_DNA"/>
</dbReference>
<protein>
    <submittedName>
        <fullName evidence="1">Uncharacterized protein</fullName>
    </submittedName>
</protein>
<evidence type="ECO:0000313" key="1">
    <source>
        <dbReference type="EMBL" id="MDH6283785.1"/>
    </source>
</evidence>
<evidence type="ECO:0000313" key="2">
    <source>
        <dbReference type="Proteomes" id="UP001160334"/>
    </source>
</evidence>
<proteinExistence type="predicted"/>